<name>A0A813JKL7_POLGL</name>
<gene>
    <name evidence="1" type="ORF">PGLA2088_LOCUS21386</name>
</gene>
<comment type="caution">
    <text evidence="1">The sequence shown here is derived from an EMBL/GenBank/DDBJ whole genome shotgun (WGS) entry which is preliminary data.</text>
</comment>
<feature type="non-terminal residue" evidence="1">
    <location>
        <position position="1"/>
    </location>
</feature>
<organism evidence="1 2">
    <name type="scientific">Polarella glacialis</name>
    <name type="common">Dinoflagellate</name>
    <dbReference type="NCBI Taxonomy" id="89957"/>
    <lineage>
        <taxon>Eukaryota</taxon>
        <taxon>Sar</taxon>
        <taxon>Alveolata</taxon>
        <taxon>Dinophyceae</taxon>
        <taxon>Suessiales</taxon>
        <taxon>Suessiaceae</taxon>
        <taxon>Polarella</taxon>
    </lineage>
</organism>
<evidence type="ECO:0000313" key="2">
    <source>
        <dbReference type="Proteomes" id="UP000626109"/>
    </source>
</evidence>
<dbReference type="AlphaFoldDB" id="A0A813JKL7"/>
<evidence type="ECO:0000313" key="1">
    <source>
        <dbReference type="EMBL" id="CAE8679490.1"/>
    </source>
</evidence>
<dbReference type="Proteomes" id="UP000626109">
    <property type="component" value="Unassembled WGS sequence"/>
</dbReference>
<dbReference type="EMBL" id="CAJNNW010025767">
    <property type="protein sequence ID" value="CAE8679490.1"/>
    <property type="molecule type" value="Genomic_DNA"/>
</dbReference>
<protein>
    <submittedName>
        <fullName evidence="1">Uncharacterized protein</fullName>
    </submittedName>
</protein>
<accession>A0A813JKL7</accession>
<reference evidence="1" key="1">
    <citation type="submission" date="2021-02" db="EMBL/GenBank/DDBJ databases">
        <authorList>
            <person name="Dougan E. K."/>
            <person name="Rhodes N."/>
            <person name="Thang M."/>
            <person name="Chan C."/>
        </authorList>
    </citation>
    <scope>NUCLEOTIDE SEQUENCE</scope>
</reference>
<sequence length="114" mass="13280">ECSIRWSGHLHTFFQQRGYHFVTSHYGLQFDGYMGIGIAFPSRKFELLATSMQRVSEGKAWDRERRPEVPPGKKLLTTLLDFAGYFASPLLLRQADDTDEFEDSNEDPWVYSRK</sequence>
<proteinExistence type="predicted"/>
<feature type="non-terminal residue" evidence="1">
    <location>
        <position position="114"/>
    </location>
</feature>